<dbReference type="EMBL" id="JBHSFQ010000051">
    <property type="protein sequence ID" value="MFC4565886.1"/>
    <property type="molecule type" value="Genomic_DNA"/>
</dbReference>
<gene>
    <name evidence="2" type="ORF">ACFO4E_28840</name>
</gene>
<dbReference type="InterPro" id="IPR045372">
    <property type="entry name" value="YidB"/>
</dbReference>
<evidence type="ECO:0000313" key="3">
    <source>
        <dbReference type="Proteomes" id="UP001595923"/>
    </source>
</evidence>
<feature type="region of interest" description="Disordered" evidence="1">
    <location>
        <begin position="13"/>
        <end position="38"/>
    </location>
</feature>
<comment type="caution">
    <text evidence="2">The sequence shown here is derived from an EMBL/GenBank/DDBJ whole genome shotgun (WGS) entry which is preliminary data.</text>
</comment>
<dbReference type="InterPro" id="IPR027405">
    <property type="entry name" value="YidB-like"/>
</dbReference>
<keyword evidence="3" id="KW-1185">Reference proteome</keyword>
<proteinExistence type="predicted"/>
<organism evidence="2 3">
    <name type="scientific">Nocardiopsis mangrovi</name>
    <dbReference type="NCBI Taxonomy" id="1179818"/>
    <lineage>
        <taxon>Bacteria</taxon>
        <taxon>Bacillati</taxon>
        <taxon>Actinomycetota</taxon>
        <taxon>Actinomycetes</taxon>
        <taxon>Streptosporangiales</taxon>
        <taxon>Nocardiopsidaceae</taxon>
        <taxon>Nocardiopsis</taxon>
    </lineage>
</organism>
<evidence type="ECO:0000256" key="1">
    <source>
        <dbReference type="SAM" id="MobiDB-lite"/>
    </source>
</evidence>
<dbReference type="Proteomes" id="UP001595923">
    <property type="component" value="Unassembled WGS sequence"/>
</dbReference>
<accession>A0ABV9E483</accession>
<protein>
    <submittedName>
        <fullName evidence="2">YidB family protein</fullName>
    </submittedName>
</protein>
<evidence type="ECO:0000313" key="2">
    <source>
        <dbReference type="EMBL" id="MFC4565886.1"/>
    </source>
</evidence>
<dbReference type="Gene3D" id="1.10.10.690">
    <property type="entry name" value="YidB-like"/>
    <property type="match status" value="1"/>
</dbReference>
<name>A0ABV9E483_9ACTN</name>
<dbReference type="RefSeq" id="WP_378580275.1">
    <property type="nucleotide sequence ID" value="NZ_JBHSFQ010000051.1"/>
</dbReference>
<dbReference type="Pfam" id="PF20159">
    <property type="entry name" value="YidB"/>
    <property type="match status" value="1"/>
</dbReference>
<dbReference type="SUPFAM" id="SSF140804">
    <property type="entry name" value="YidB-like"/>
    <property type="match status" value="1"/>
</dbReference>
<sequence>MAGGNDLGRLLGELLDAGDSVEGDGGDEGGPSGDVLGDLLREPGGIGAALGAELIEDLIQQLRLGGLGEQARSWVSTDANEAVSGEEIAQALAPEELDEAAERAGMSAAEAAERIARILPQAVDGYTPEGELPQP</sequence>
<reference evidence="3" key="1">
    <citation type="journal article" date="2019" name="Int. J. Syst. Evol. Microbiol.">
        <title>The Global Catalogue of Microorganisms (GCM) 10K type strain sequencing project: providing services to taxonomists for standard genome sequencing and annotation.</title>
        <authorList>
            <consortium name="The Broad Institute Genomics Platform"/>
            <consortium name="The Broad Institute Genome Sequencing Center for Infectious Disease"/>
            <person name="Wu L."/>
            <person name="Ma J."/>
        </authorList>
    </citation>
    <scope>NUCLEOTIDE SEQUENCE [LARGE SCALE GENOMIC DNA]</scope>
    <source>
        <strain evidence="3">XZYJ18</strain>
    </source>
</reference>